<dbReference type="GO" id="GO:0008270">
    <property type="term" value="F:zinc ion binding"/>
    <property type="evidence" value="ECO:0007669"/>
    <property type="project" value="TreeGrafter"/>
</dbReference>
<dbReference type="PANTHER" id="PTHR13803">
    <property type="entry name" value="SEC24-RELATED PROTEIN"/>
    <property type="match status" value="1"/>
</dbReference>
<dbReference type="AlphaFoldDB" id="A0A9W9VYW9"/>
<dbReference type="Gene3D" id="3.40.50.410">
    <property type="entry name" value="von Willebrand factor, type A domain"/>
    <property type="match status" value="1"/>
</dbReference>
<evidence type="ECO:0000313" key="2">
    <source>
        <dbReference type="EMBL" id="KAJ5391841.1"/>
    </source>
</evidence>
<evidence type="ECO:0000259" key="1">
    <source>
        <dbReference type="Pfam" id="PF04811"/>
    </source>
</evidence>
<dbReference type="InterPro" id="IPR050550">
    <property type="entry name" value="SEC23_SEC24_subfamily"/>
</dbReference>
<reference evidence="2" key="2">
    <citation type="journal article" date="2023" name="IMA Fungus">
        <title>Comparative genomic study of the Penicillium genus elucidates a diverse pangenome and 15 lateral gene transfer events.</title>
        <authorList>
            <person name="Petersen C."/>
            <person name="Sorensen T."/>
            <person name="Nielsen M.R."/>
            <person name="Sondergaard T.E."/>
            <person name="Sorensen J.L."/>
            <person name="Fitzpatrick D.A."/>
            <person name="Frisvad J.C."/>
            <person name="Nielsen K.L."/>
        </authorList>
    </citation>
    <scope>NUCLEOTIDE SEQUENCE</scope>
    <source>
        <strain evidence="2">IBT 29677</strain>
    </source>
</reference>
<dbReference type="GO" id="GO:0090110">
    <property type="term" value="P:COPII-coated vesicle cargo loading"/>
    <property type="evidence" value="ECO:0007669"/>
    <property type="project" value="TreeGrafter"/>
</dbReference>
<dbReference type="GO" id="GO:0006886">
    <property type="term" value="P:intracellular protein transport"/>
    <property type="evidence" value="ECO:0007669"/>
    <property type="project" value="InterPro"/>
</dbReference>
<keyword evidence="3" id="KW-1185">Reference proteome</keyword>
<dbReference type="RefSeq" id="XP_056487519.1">
    <property type="nucleotide sequence ID" value="XM_056631968.1"/>
</dbReference>
<dbReference type="PANTHER" id="PTHR13803:SF39">
    <property type="entry name" value="SECRETORY 24AB, ISOFORM A"/>
    <property type="match status" value="1"/>
</dbReference>
<accession>A0A9W9VYW9</accession>
<protein>
    <submittedName>
        <fullName evidence="2">Protein transport protein sec24</fullName>
    </submittedName>
</protein>
<dbReference type="Proteomes" id="UP001147747">
    <property type="component" value="Unassembled WGS sequence"/>
</dbReference>
<dbReference type="GO" id="GO:0000149">
    <property type="term" value="F:SNARE binding"/>
    <property type="evidence" value="ECO:0007669"/>
    <property type="project" value="TreeGrafter"/>
</dbReference>
<comment type="caution">
    <text evidence="2">The sequence shown here is derived from an EMBL/GenBank/DDBJ whole genome shotgun (WGS) entry which is preliminary data.</text>
</comment>
<organism evidence="2 3">
    <name type="scientific">Penicillium cosmopolitanum</name>
    <dbReference type="NCBI Taxonomy" id="1131564"/>
    <lineage>
        <taxon>Eukaryota</taxon>
        <taxon>Fungi</taxon>
        <taxon>Dikarya</taxon>
        <taxon>Ascomycota</taxon>
        <taxon>Pezizomycotina</taxon>
        <taxon>Eurotiomycetes</taxon>
        <taxon>Eurotiomycetidae</taxon>
        <taxon>Eurotiales</taxon>
        <taxon>Aspergillaceae</taxon>
        <taxon>Penicillium</taxon>
    </lineage>
</organism>
<dbReference type="InterPro" id="IPR036465">
    <property type="entry name" value="vWFA_dom_sf"/>
</dbReference>
<dbReference type="Pfam" id="PF04811">
    <property type="entry name" value="Sec23_trunk"/>
    <property type="match status" value="1"/>
</dbReference>
<sequence>MTVLSATLPNLGTGALTMREDKNVLGTSKESSLLQTASAFYKSFAVECSKAQVSVDMFLFSSVGDSLQPPCCVNRD</sequence>
<dbReference type="GeneID" id="81370948"/>
<name>A0A9W9VYW9_9EURO</name>
<dbReference type="GO" id="GO:0070971">
    <property type="term" value="C:endoplasmic reticulum exit site"/>
    <property type="evidence" value="ECO:0007669"/>
    <property type="project" value="TreeGrafter"/>
</dbReference>
<feature type="domain" description="Sec23/Sec24 trunk" evidence="1">
    <location>
        <begin position="2"/>
        <end position="62"/>
    </location>
</feature>
<gene>
    <name evidence="2" type="ORF">N7509_007331</name>
</gene>
<dbReference type="OrthoDB" id="49016at2759"/>
<dbReference type="GO" id="GO:0030127">
    <property type="term" value="C:COPII vesicle coat"/>
    <property type="evidence" value="ECO:0007669"/>
    <property type="project" value="InterPro"/>
</dbReference>
<reference evidence="2" key="1">
    <citation type="submission" date="2022-12" db="EMBL/GenBank/DDBJ databases">
        <authorList>
            <person name="Petersen C."/>
        </authorList>
    </citation>
    <scope>NUCLEOTIDE SEQUENCE</scope>
    <source>
        <strain evidence="2">IBT 29677</strain>
    </source>
</reference>
<proteinExistence type="predicted"/>
<evidence type="ECO:0000313" key="3">
    <source>
        <dbReference type="Proteomes" id="UP001147747"/>
    </source>
</evidence>
<dbReference type="EMBL" id="JAPZBU010000008">
    <property type="protein sequence ID" value="KAJ5391841.1"/>
    <property type="molecule type" value="Genomic_DNA"/>
</dbReference>
<dbReference type="InterPro" id="IPR006896">
    <property type="entry name" value="Sec23/24_trunk_dom"/>
</dbReference>
<dbReference type="SUPFAM" id="SSF53300">
    <property type="entry name" value="vWA-like"/>
    <property type="match status" value="1"/>
</dbReference>